<dbReference type="EMBL" id="JALXSQ010000012">
    <property type="protein sequence ID" value="MCT2042565.1"/>
    <property type="molecule type" value="Genomic_DNA"/>
</dbReference>
<evidence type="ECO:0000313" key="2">
    <source>
        <dbReference type="EMBL" id="MCT2042565.1"/>
    </source>
</evidence>
<feature type="transmembrane region" description="Helical" evidence="1">
    <location>
        <begin position="179"/>
        <end position="198"/>
    </location>
</feature>
<organism evidence="2 3">
    <name type="scientific">Pseudoclavibacter albus</name>
    <dbReference type="NCBI Taxonomy" id="272241"/>
    <lineage>
        <taxon>Bacteria</taxon>
        <taxon>Bacillati</taxon>
        <taxon>Actinomycetota</taxon>
        <taxon>Actinomycetes</taxon>
        <taxon>Micrococcales</taxon>
        <taxon>Microbacteriaceae</taxon>
        <taxon>Pseudoclavibacter</taxon>
    </lineage>
</organism>
<feature type="transmembrane region" description="Helical" evidence="1">
    <location>
        <begin position="12"/>
        <end position="34"/>
    </location>
</feature>
<keyword evidence="1" id="KW-1133">Transmembrane helix</keyword>
<keyword evidence="3" id="KW-1185">Reference proteome</keyword>
<feature type="transmembrane region" description="Helical" evidence="1">
    <location>
        <begin position="40"/>
        <end position="58"/>
    </location>
</feature>
<evidence type="ECO:0000256" key="1">
    <source>
        <dbReference type="SAM" id="Phobius"/>
    </source>
</evidence>
<gene>
    <name evidence="2" type="ORF">M3D15_04350</name>
</gene>
<keyword evidence="1" id="KW-0472">Membrane</keyword>
<comment type="caution">
    <text evidence="2">The sequence shown here is derived from an EMBL/GenBank/DDBJ whole genome shotgun (WGS) entry which is preliminary data.</text>
</comment>
<dbReference type="RefSeq" id="WP_206394555.1">
    <property type="nucleotide sequence ID" value="NZ_JAFDPW010000001.1"/>
</dbReference>
<protein>
    <recommendedName>
        <fullName evidence="4">PH domain-containing protein</fullName>
    </recommendedName>
</protein>
<keyword evidence="1" id="KW-0812">Transmembrane</keyword>
<evidence type="ECO:0008006" key="4">
    <source>
        <dbReference type="Google" id="ProtNLM"/>
    </source>
</evidence>
<dbReference type="Proteomes" id="UP001525379">
    <property type="component" value="Unassembled WGS sequence"/>
</dbReference>
<proteinExistence type="predicted"/>
<reference evidence="2 3" key="1">
    <citation type="submission" date="2022-04" db="EMBL/GenBank/DDBJ databases">
        <title>Human microbiome associated bacterial genomes.</title>
        <authorList>
            <person name="Sandstrom S."/>
            <person name="Salamzade R."/>
            <person name="Kalan L.R."/>
        </authorList>
    </citation>
    <scope>NUCLEOTIDE SEQUENCE [LARGE SCALE GENOMIC DNA]</scope>
    <source>
        <strain evidence="3">p3-SID1799</strain>
    </source>
</reference>
<accession>A0ABT2HW79</accession>
<name>A0ABT2HW79_9MICO</name>
<evidence type="ECO:0000313" key="3">
    <source>
        <dbReference type="Proteomes" id="UP001525379"/>
    </source>
</evidence>
<sequence>MSKPTTLRPSFSLVLYVVVAVMSVIALAYCLVIPEARDSFAKVAPIPLLMLGCGWALLAAPKLVISSEAVTVHNPLVTTRVPLGRIDEIETRHGFVMHTSEGKVQAWAAPPPDRLRSMRHFEQKLTRGDGFQDPRIARDKFGQLPSSAAPGTLSGDAAITVRHHAADASTEPITRRVNVVNLVVLVVTAVGIALTLVLG</sequence>